<evidence type="ECO:0000256" key="1">
    <source>
        <dbReference type="ARBA" id="ARBA00004613"/>
    </source>
</evidence>
<sequence length="151" mass="14390">MQFFTVTTLLALAAFTAAQIPDPSTLPPCVLNCTTTSAGSTDCGSIANVTCLCSSTSFQQAAGACLTGCTAEEQKTALTYQTQVCAAFGGGGNSTTPGSASNSAPNTASNTGAGGSPSSAGDSPAPTGAAVALTANVAAVIVAAAALAFAL</sequence>
<evidence type="ECO:0000256" key="5">
    <source>
        <dbReference type="SAM" id="MobiDB-lite"/>
    </source>
</evidence>
<feature type="compositionally biased region" description="Low complexity" evidence="5">
    <location>
        <begin position="97"/>
        <end position="126"/>
    </location>
</feature>
<evidence type="ECO:0000313" key="9">
    <source>
        <dbReference type="EMBL" id="EJD37672.1"/>
    </source>
</evidence>
<dbReference type="GO" id="GO:0005576">
    <property type="term" value="C:extracellular region"/>
    <property type="evidence" value="ECO:0007669"/>
    <property type="project" value="UniProtKB-SubCell"/>
</dbReference>
<dbReference type="PROSITE" id="PS52012">
    <property type="entry name" value="CFEM"/>
    <property type="match status" value="1"/>
</dbReference>
<gene>
    <name evidence="9" type="ORF">AURDEDRAFT_116750</name>
</gene>
<evidence type="ECO:0000256" key="4">
    <source>
        <dbReference type="ARBA" id="ARBA00023157"/>
    </source>
</evidence>
<evidence type="ECO:0000256" key="2">
    <source>
        <dbReference type="ARBA" id="ARBA00022525"/>
    </source>
</evidence>
<evidence type="ECO:0000313" key="10">
    <source>
        <dbReference type="Proteomes" id="UP000006514"/>
    </source>
</evidence>
<feature type="domain" description="CFEM" evidence="8">
    <location>
        <begin position="1"/>
        <end position="111"/>
    </location>
</feature>
<dbReference type="OMA" id="CAIPCFV"/>
<protein>
    <recommendedName>
        <fullName evidence="8">CFEM domain-containing protein</fullName>
    </recommendedName>
</protein>
<feature type="signal peptide" evidence="7">
    <location>
        <begin position="1"/>
        <end position="18"/>
    </location>
</feature>
<accession>J0D084</accession>
<dbReference type="eggNOG" id="ENOG502SD7M">
    <property type="taxonomic scope" value="Eukaryota"/>
</dbReference>
<organism evidence="9 10">
    <name type="scientific">Auricularia subglabra (strain TFB-10046 / SS5)</name>
    <name type="common">White-rot fungus</name>
    <name type="synonym">Auricularia delicata (strain TFB10046)</name>
    <dbReference type="NCBI Taxonomy" id="717982"/>
    <lineage>
        <taxon>Eukaryota</taxon>
        <taxon>Fungi</taxon>
        <taxon>Dikarya</taxon>
        <taxon>Basidiomycota</taxon>
        <taxon>Agaricomycotina</taxon>
        <taxon>Agaricomycetes</taxon>
        <taxon>Auriculariales</taxon>
        <taxon>Auriculariaceae</taxon>
        <taxon>Auricularia</taxon>
    </lineage>
</organism>
<keyword evidence="3 7" id="KW-0732">Signal</keyword>
<proteinExistence type="predicted"/>
<dbReference type="InParanoid" id="J0D084"/>
<evidence type="ECO:0000259" key="8">
    <source>
        <dbReference type="PROSITE" id="PS52012"/>
    </source>
</evidence>
<keyword evidence="6" id="KW-0472">Membrane</keyword>
<feature type="region of interest" description="Disordered" evidence="5">
    <location>
        <begin position="94"/>
        <end position="126"/>
    </location>
</feature>
<dbReference type="KEGG" id="adl:AURDEDRAFT_116750"/>
<keyword evidence="6" id="KW-0812">Transmembrane</keyword>
<evidence type="ECO:0000256" key="7">
    <source>
        <dbReference type="SAM" id="SignalP"/>
    </source>
</evidence>
<dbReference type="AlphaFoldDB" id="J0D084"/>
<name>J0D084_AURST</name>
<keyword evidence="10" id="KW-1185">Reference proteome</keyword>
<dbReference type="SMART" id="SM00747">
    <property type="entry name" value="CFEM"/>
    <property type="match status" value="1"/>
</dbReference>
<dbReference type="EMBL" id="JH687837">
    <property type="protein sequence ID" value="EJD37672.1"/>
    <property type="molecule type" value="Genomic_DNA"/>
</dbReference>
<evidence type="ECO:0000256" key="3">
    <source>
        <dbReference type="ARBA" id="ARBA00022729"/>
    </source>
</evidence>
<keyword evidence="6" id="KW-1133">Transmembrane helix</keyword>
<dbReference type="Proteomes" id="UP000006514">
    <property type="component" value="Unassembled WGS sequence"/>
</dbReference>
<dbReference type="Pfam" id="PF05730">
    <property type="entry name" value="CFEM"/>
    <property type="match status" value="1"/>
</dbReference>
<dbReference type="OrthoDB" id="4505683at2759"/>
<keyword evidence="4" id="KW-1015">Disulfide bond</keyword>
<reference evidence="10" key="1">
    <citation type="journal article" date="2012" name="Science">
        <title>The Paleozoic origin of enzymatic lignin decomposition reconstructed from 31 fungal genomes.</title>
        <authorList>
            <person name="Floudas D."/>
            <person name="Binder M."/>
            <person name="Riley R."/>
            <person name="Barry K."/>
            <person name="Blanchette R.A."/>
            <person name="Henrissat B."/>
            <person name="Martinez A.T."/>
            <person name="Otillar R."/>
            <person name="Spatafora J.W."/>
            <person name="Yadav J.S."/>
            <person name="Aerts A."/>
            <person name="Benoit I."/>
            <person name="Boyd A."/>
            <person name="Carlson A."/>
            <person name="Copeland A."/>
            <person name="Coutinho P.M."/>
            <person name="de Vries R.P."/>
            <person name="Ferreira P."/>
            <person name="Findley K."/>
            <person name="Foster B."/>
            <person name="Gaskell J."/>
            <person name="Glotzer D."/>
            <person name="Gorecki P."/>
            <person name="Heitman J."/>
            <person name="Hesse C."/>
            <person name="Hori C."/>
            <person name="Igarashi K."/>
            <person name="Jurgens J.A."/>
            <person name="Kallen N."/>
            <person name="Kersten P."/>
            <person name="Kohler A."/>
            <person name="Kuees U."/>
            <person name="Kumar T.K.A."/>
            <person name="Kuo A."/>
            <person name="LaButti K."/>
            <person name="Larrondo L.F."/>
            <person name="Lindquist E."/>
            <person name="Ling A."/>
            <person name="Lombard V."/>
            <person name="Lucas S."/>
            <person name="Lundell T."/>
            <person name="Martin R."/>
            <person name="McLaughlin D.J."/>
            <person name="Morgenstern I."/>
            <person name="Morin E."/>
            <person name="Murat C."/>
            <person name="Nagy L.G."/>
            <person name="Nolan M."/>
            <person name="Ohm R.A."/>
            <person name="Patyshakuliyeva A."/>
            <person name="Rokas A."/>
            <person name="Ruiz-Duenas F.J."/>
            <person name="Sabat G."/>
            <person name="Salamov A."/>
            <person name="Samejima M."/>
            <person name="Schmutz J."/>
            <person name="Slot J.C."/>
            <person name="St John F."/>
            <person name="Stenlid J."/>
            <person name="Sun H."/>
            <person name="Sun S."/>
            <person name="Syed K."/>
            <person name="Tsang A."/>
            <person name="Wiebenga A."/>
            <person name="Young D."/>
            <person name="Pisabarro A."/>
            <person name="Eastwood D.C."/>
            <person name="Martin F."/>
            <person name="Cullen D."/>
            <person name="Grigoriev I.V."/>
            <person name="Hibbett D.S."/>
        </authorList>
    </citation>
    <scope>NUCLEOTIDE SEQUENCE [LARGE SCALE GENOMIC DNA]</scope>
    <source>
        <strain evidence="10">TFB10046</strain>
    </source>
</reference>
<feature type="transmembrane region" description="Helical" evidence="6">
    <location>
        <begin position="128"/>
        <end position="150"/>
    </location>
</feature>
<comment type="subcellular location">
    <subcellularLocation>
        <location evidence="1">Secreted</location>
    </subcellularLocation>
</comment>
<dbReference type="InterPro" id="IPR008427">
    <property type="entry name" value="Extracellular_membr_CFEM_dom"/>
</dbReference>
<keyword evidence="2" id="KW-0964">Secreted</keyword>
<evidence type="ECO:0000256" key="6">
    <source>
        <dbReference type="SAM" id="Phobius"/>
    </source>
</evidence>
<feature type="chain" id="PRO_5003732492" description="CFEM domain-containing protein" evidence="7">
    <location>
        <begin position="19"/>
        <end position="151"/>
    </location>
</feature>